<accession>A0AA51ZUA0</accession>
<keyword evidence="7 15" id="KW-0946">Virion</keyword>
<dbReference type="GO" id="GO:0075521">
    <property type="term" value="P:microtubule-dependent intracellular transport of viral material towards nucleus"/>
    <property type="evidence" value="ECO:0007669"/>
    <property type="project" value="UniProtKB-UniRule"/>
</dbReference>
<protein>
    <recommendedName>
        <fullName evidence="15">Minor capsid protein L2</fullName>
    </recommendedName>
</protein>
<evidence type="ECO:0000256" key="15">
    <source>
        <dbReference type="HAMAP-Rule" id="MF_04003"/>
    </source>
</evidence>
<comment type="subunit">
    <text evidence="15">Interacts with major capsid protein L1. Interacts with E2; this interaction inhibits E2 transcriptional activity but not the DNA replication function E2. Interacts with host HSPA8; this interaction is required for L2 nuclear translocation. Interacts with host importins KPNB2 and KPNB3. Forms a complex with importin alpha2-beta1 heterodimers via interaction with the importin alpha2 adapter. Interacts with host DYNLT1; this interaction is essential for virus intracellular transport during entry. Interacts (via C-terminus) with host retromer subunits VPS35 AND VPS29.</text>
</comment>
<evidence type="ECO:0000256" key="1">
    <source>
        <dbReference type="ARBA" id="ARBA00022524"/>
    </source>
</evidence>
<proteinExistence type="inferred from homology"/>
<keyword evidence="3 15" id="KW-0167">Capsid protein</keyword>
<evidence type="ECO:0000256" key="8">
    <source>
        <dbReference type="ARBA" id="ARBA00022921"/>
    </source>
</evidence>
<comment type="function">
    <text evidence="15">Minor protein of the capsid that localizes along the inner surface of the virion, within the central cavities beneath the L1 pentamers. Plays a role in capsid stabilization through interaction with the major capsid protein L1. Once the virion enters the host cell, L2 escorts the genomic DNA into the nucleus by promoting escape from the endosomal compartments and traffic through the host Golgi network. Mechanistically, the C-terminus of L2 possesses a cell-penetrating peptide that protudes from the host endosome, interacts with host cytoplasmic retromer cargo and thereby mediates the capsid delivery to the host trans-Golgi network. Plays a role through its interaction with host dynein in the intracellular microtubule-dependent transport of viral capsid toward the nucleus. Mediates the viral genome import into the nucleus through binding to host importins. Once within the nucleus, L2 localizes viral genomes to host PML bodies in order to activate early gene expression for establishment of infection. Later on, promotes late gene expression by interacting with the viral E2 protein and by inhibiting its transcriptional activation functions. During virion assembly, encapsidates the genome by direct interaction with the viral DNA.</text>
</comment>
<gene>
    <name evidence="15" type="primary">L2</name>
</gene>
<keyword evidence="2 15" id="KW-0597">Phosphoprotein</keyword>
<comment type="similarity">
    <text evidence="15">Belongs to the papillomaviridae L2 protein family.</text>
</comment>
<evidence type="ECO:0000256" key="2">
    <source>
        <dbReference type="ARBA" id="ARBA00022553"/>
    </source>
</evidence>
<dbReference type="GO" id="GO:0046718">
    <property type="term" value="P:symbiont entry into host cell"/>
    <property type="evidence" value="ECO:0007669"/>
    <property type="project" value="UniProtKB-KW"/>
</dbReference>
<comment type="subcellular location">
    <subcellularLocation>
        <location evidence="15">Virion</location>
    </subcellularLocation>
    <subcellularLocation>
        <location evidence="15">Host nucleus</location>
    </subcellularLocation>
</comment>
<keyword evidence="4 15" id="KW-1048">Host nucleus</keyword>
<keyword evidence="9 15" id="KW-1177">Microtubular inwards viral transport</keyword>
<organism evidence="16">
    <name type="scientific">Enhydra lutris kenyoni papillomavirus 2</name>
    <dbReference type="NCBI Taxonomy" id="3073258"/>
    <lineage>
        <taxon>Viruses</taxon>
        <taxon>Monodnaviria</taxon>
        <taxon>Shotokuvirae</taxon>
        <taxon>Cossaviricota</taxon>
        <taxon>Papovaviricetes</taxon>
        <taxon>Zurhausenvirales</taxon>
        <taxon>Papillomaviridae</taxon>
    </lineage>
</organism>
<keyword evidence="11 15" id="KW-1176">Cytoplasmic inwards viral transport</keyword>
<keyword evidence="6" id="KW-1040">Host Golgi apparatus</keyword>
<keyword evidence="5 15" id="KW-0945">Host-virus interaction</keyword>
<evidence type="ECO:0000256" key="11">
    <source>
        <dbReference type="ARBA" id="ARBA00023120"/>
    </source>
</evidence>
<evidence type="ECO:0000256" key="3">
    <source>
        <dbReference type="ARBA" id="ARBA00022561"/>
    </source>
</evidence>
<evidence type="ECO:0000256" key="4">
    <source>
        <dbReference type="ARBA" id="ARBA00022562"/>
    </source>
</evidence>
<evidence type="ECO:0000256" key="10">
    <source>
        <dbReference type="ARBA" id="ARBA00023046"/>
    </source>
</evidence>
<evidence type="ECO:0000256" key="5">
    <source>
        <dbReference type="ARBA" id="ARBA00022581"/>
    </source>
</evidence>
<comment type="PTM">
    <text evidence="15">Highly phosphorylated.</text>
</comment>
<dbReference type="GO" id="GO:0003677">
    <property type="term" value="F:DNA binding"/>
    <property type="evidence" value="ECO:0007669"/>
    <property type="project" value="UniProtKB-UniRule"/>
</dbReference>
<keyword evidence="13 15" id="KW-1015">Disulfide bond</keyword>
<comment type="caution">
    <text evidence="15">Lacks conserved residue(s) required for the propagation of feature annotation.</text>
</comment>
<evidence type="ECO:0000256" key="12">
    <source>
        <dbReference type="ARBA" id="ARBA00023125"/>
    </source>
</evidence>
<reference evidence="16" key="1">
    <citation type="submission" date="2023-04" db="EMBL/GenBank/DDBJ databases">
        <title>A novel lambdapapillomavirus of northern sea otters subspecies (Enhydra lutris kenyoni) associated with severe mucosal oral growths.</title>
        <authorList>
            <person name="Romero C.H."/>
            <person name="Burek-Huntington K.A."/>
            <person name="Tuomi P.A."/>
        </authorList>
    </citation>
    <scope>NUCLEOTIDE SEQUENCE</scope>
    <source>
        <strain evidence="16">2_ElkPV-2</strain>
    </source>
</reference>
<dbReference type="HAMAP" id="MF_04003">
    <property type="entry name" value="PPV_L2"/>
    <property type="match status" value="1"/>
</dbReference>
<dbReference type="EMBL" id="OQ746290">
    <property type="protein sequence ID" value="WMY82293.1"/>
    <property type="molecule type" value="Genomic_DNA"/>
</dbReference>
<dbReference type="GO" id="GO:0043657">
    <property type="term" value="C:host cell"/>
    <property type="evidence" value="ECO:0007669"/>
    <property type="project" value="GOC"/>
</dbReference>
<dbReference type="GO" id="GO:0005198">
    <property type="term" value="F:structural molecule activity"/>
    <property type="evidence" value="ECO:0007669"/>
    <property type="project" value="UniProtKB-UniRule"/>
</dbReference>
<dbReference type="InterPro" id="IPR000784">
    <property type="entry name" value="Late_L2"/>
</dbReference>
<keyword evidence="10" id="KW-1039">Host endosome</keyword>
<evidence type="ECO:0000256" key="14">
    <source>
        <dbReference type="ARBA" id="ARBA00023296"/>
    </source>
</evidence>
<dbReference type="Pfam" id="PF00513">
    <property type="entry name" value="Late_protein_L2"/>
    <property type="match status" value="1"/>
</dbReference>
<dbReference type="GO" id="GO:0019028">
    <property type="term" value="C:viral capsid"/>
    <property type="evidence" value="ECO:0007669"/>
    <property type="project" value="UniProtKB-UniRule"/>
</dbReference>
<dbReference type="GO" id="GO:0075732">
    <property type="term" value="P:viral penetration into host nucleus"/>
    <property type="evidence" value="ECO:0007669"/>
    <property type="project" value="UniProtKB-KW"/>
</dbReference>
<evidence type="ECO:0000313" key="16">
    <source>
        <dbReference type="EMBL" id="WMY82293.1"/>
    </source>
</evidence>
<evidence type="ECO:0000256" key="13">
    <source>
        <dbReference type="ARBA" id="ARBA00023157"/>
    </source>
</evidence>
<evidence type="ECO:0000256" key="6">
    <source>
        <dbReference type="ARBA" id="ARBA00022812"/>
    </source>
</evidence>
<dbReference type="GO" id="GO:0042025">
    <property type="term" value="C:host cell nucleus"/>
    <property type="evidence" value="ECO:0007669"/>
    <property type="project" value="UniProtKB-SubCell"/>
</dbReference>
<feature type="disulfide bond" evidence="15">
    <location>
        <begin position="18"/>
        <end position="24"/>
    </location>
</feature>
<keyword evidence="12 15" id="KW-0238">DNA-binding</keyword>
<keyword evidence="8 15" id="KW-0426">Late protein</keyword>
<keyword evidence="14 15" id="KW-1160">Virus entry into host cell</keyword>
<evidence type="ECO:0000256" key="9">
    <source>
        <dbReference type="ARBA" id="ARBA00022952"/>
    </source>
</evidence>
<keyword evidence="1 15" id="KW-1163">Viral penetration into host nucleus</keyword>
<name>A0AA51ZUA0_9PAPI</name>
<evidence type="ECO:0000256" key="7">
    <source>
        <dbReference type="ARBA" id="ARBA00022844"/>
    </source>
</evidence>
<sequence length="518" mass="55398">MQKSRKRRAAPTDIYPQCKVSNTCPPDIVNKLENNTLADKILKYGSAGVFFGSLGIGTGRGTGGSTGYIPLGSGGGGVRVGSRVTTVRPSLPTSSLNPGEGIPVDAVDPLGPALIPLREFPLTPSVVEDPEPILPPRFPSIVDDPGPVIPGTSEPDLEITIETPKVTTDGSAAVLEVTPETRPPTVLSRSQYSNPAFEVSLTSSAGAGETSASDHIFVDAHSGGSVVGDQIPLLELGTSRSTVSFSTSEVQETSFFTSTPRSDPVARPRQLYGRRVQQVPIQDPRFLTQPRSLVTFENPAFVDSVDLIFDQDIDVAQAAPVEEFRDIVTLTKPLYGKTPGGGVRISRLGQKASMKTRSGLRIGPQSHFYYDISSIGQEPPIELLPLEPVAGEQSGESIVSSGMGDFEVISLSSSTLEPPVADEDLLDHIEEVAEDLQLIIGDRNQQPISVPGPAKTPAKVFPGFDDVYVIHAGDDSDYPLTVIPTDNPSIIIEVRDSSGDYYLHPALLKRKRRKRPSF</sequence>